<evidence type="ECO:0000259" key="4">
    <source>
        <dbReference type="PROSITE" id="PS50887"/>
    </source>
</evidence>
<dbReference type="InterPro" id="IPR001633">
    <property type="entry name" value="EAL_dom"/>
</dbReference>
<gene>
    <name evidence="5" type="ORF">GH811_15140</name>
</gene>
<feature type="domain" description="GGDEF" evidence="4">
    <location>
        <begin position="279"/>
        <end position="412"/>
    </location>
</feature>
<dbReference type="InterPro" id="IPR052155">
    <property type="entry name" value="Biofilm_reg_signaling"/>
</dbReference>
<dbReference type="CDD" id="cd01948">
    <property type="entry name" value="EAL"/>
    <property type="match status" value="1"/>
</dbReference>
<dbReference type="SUPFAM" id="SSF141868">
    <property type="entry name" value="EAL domain-like"/>
    <property type="match status" value="1"/>
</dbReference>
<feature type="transmembrane region" description="Helical" evidence="2">
    <location>
        <begin position="138"/>
        <end position="156"/>
    </location>
</feature>
<dbReference type="InterPro" id="IPR000160">
    <property type="entry name" value="GGDEF_dom"/>
</dbReference>
<dbReference type="Gene3D" id="3.20.20.450">
    <property type="entry name" value="EAL domain"/>
    <property type="match status" value="1"/>
</dbReference>
<feature type="domain" description="EAL" evidence="3">
    <location>
        <begin position="421"/>
        <end position="675"/>
    </location>
</feature>
<dbReference type="PANTHER" id="PTHR44757:SF2">
    <property type="entry name" value="BIOFILM ARCHITECTURE MAINTENANCE PROTEIN MBAA"/>
    <property type="match status" value="1"/>
</dbReference>
<feature type="transmembrane region" description="Helical" evidence="2">
    <location>
        <begin position="32"/>
        <end position="57"/>
    </location>
</feature>
<dbReference type="PROSITE" id="PS50887">
    <property type="entry name" value="GGDEF"/>
    <property type="match status" value="1"/>
</dbReference>
<dbReference type="EMBL" id="WJBE01000018">
    <property type="protein sequence ID" value="MBC3900950.1"/>
    <property type="molecule type" value="Genomic_DNA"/>
</dbReference>
<name>A0ABR6Z0B0_9FIRM</name>
<evidence type="ECO:0000256" key="1">
    <source>
        <dbReference type="SAM" id="Coils"/>
    </source>
</evidence>
<keyword evidence="1" id="KW-0175">Coiled coil</keyword>
<dbReference type="InterPro" id="IPR029787">
    <property type="entry name" value="Nucleotide_cyclase"/>
</dbReference>
<keyword evidence="6" id="KW-1185">Reference proteome</keyword>
<dbReference type="NCBIfam" id="TIGR00254">
    <property type="entry name" value="GGDEF"/>
    <property type="match status" value="1"/>
</dbReference>
<feature type="transmembrane region" description="Helical" evidence="2">
    <location>
        <begin position="63"/>
        <end position="82"/>
    </location>
</feature>
<dbReference type="SMART" id="SM00052">
    <property type="entry name" value="EAL"/>
    <property type="match status" value="1"/>
</dbReference>
<dbReference type="Pfam" id="PF00990">
    <property type="entry name" value="GGDEF"/>
    <property type="match status" value="1"/>
</dbReference>
<dbReference type="SUPFAM" id="SSF55073">
    <property type="entry name" value="Nucleotide cyclase"/>
    <property type="match status" value="1"/>
</dbReference>
<proteinExistence type="predicted"/>
<dbReference type="RefSeq" id="WP_186895074.1">
    <property type="nucleotide sequence ID" value="NZ_WJBE01000018.1"/>
</dbReference>
<dbReference type="InterPro" id="IPR043128">
    <property type="entry name" value="Rev_trsase/Diguanyl_cyclase"/>
</dbReference>
<dbReference type="PROSITE" id="PS50883">
    <property type="entry name" value="EAL"/>
    <property type="match status" value="1"/>
</dbReference>
<dbReference type="PANTHER" id="PTHR44757">
    <property type="entry name" value="DIGUANYLATE CYCLASE DGCP"/>
    <property type="match status" value="1"/>
</dbReference>
<keyword evidence="2" id="KW-1133">Transmembrane helix</keyword>
<dbReference type="InterPro" id="IPR035919">
    <property type="entry name" value="EAL_sf"/>
</dbReference>
<feature type="transmembrane region" description="Helical" evidence="2">
    <location>
        <begin position="168"/>
        <end position="190"/>
    </location>
</feature>
<evidence type="ECO:0000256" key="2">
    <source>
        <dbReference type="SAM" id="Phobius"/>
    </source>
</evidence>
<evidence type="ECO:0000313" key="5">
    <source>
        <dbReference type="EMBL" id="MBC3900950.1"/>
    </source>
</evidence>
<sequence length="677" mass="78006">MDNLKFKRTMPAVFERLNAADDPSRILYYQNIIACMLASPLLFFGAIANIVIVYFFWGGDLTVVLVNSGIFFLLGLTFELISRKELDSALFDHLLSLSQSICLAFIVVRYYHIIGPAVWSVAFVMIILAMMRLKTTMLYYIAATTFICGLYVTFLLPANGFLFTPVYFIIQNVLFFFVFSLATATFYLNLNRYDKAMERLNAVLAQKEKIARLYKNLNRTKQILATQNQELRNSNEEIRKNEERLHFLAYYDGLTELPNRKMILERLHLLVSLSENEKSAFFIVFIDLDNFKKINDTMGHLYGDDYLKYTAKRLQELVHEDDLLGRMGGDEFALIIQRNIKEDAAYNYVESLRNELCDKIKTSCSEFKVSASFGISVFPQDGKDPIELLKSADTSMYKAKELGRNNIQFFRPDMKAEILNKIQMESLLLKAYENKEFFIEYQPQFNAEDHRIRGFEALIRWDSPHYGRVAPMSFIPLAEEMGLIIGIGQWVLLTACHKFKELDTRFDQNLCISVNVSAVQMRDKNFVDIVKNVLDETNMDPKQLELEITESLFIDHIEETIDMLNEIKSLNVRISLDDFGTGFSSLSYLRRLPIDTLKIDKSFIDDLTDKDSSIRIVGDIISLGHNLDAHIVAEGIENSTQLDYLKNHNCDCIQGFMFGKPMCFKDVEALLEKNPLK</sequence>
<organism evidence="5 6">
    <name type="scientific">Acetobacterium malicum</name>
    <dbReference type="NCBI Taxonomy" id="52692"/>
    <lineage>
        <taxon>Bacteria</taxon>
        <taxon>Bacillati</taxon>
        <taxon>Bacillota</taxon>
        <taxon>Clostridia</taxon>
        <taxon>Eubacteriales</taxon>
        <taxon>Eubacteriaceae</taxon>
        <taxon>Acetobacterium</taxon>
    </lineage>
</organism>
<reference evidence="5 6" key="1">
    <citation type="journal article" date="2020" name="mSystems">
        <title>Defining Genomic and Predicted Metabolic Features of the Acetobacterium Genus.</title>
        <authorList>
            <person name="Ross D.E."/>
            <person name="Marshall C.W."/>
            <person name="Gulliver D."/>
            <person name="May H.D."/>
            <person name="Norman R.S."/>
        </authorList>
    </citation>
    <scope>NUCLEOTIDE SEQUENCE [LARGE SCALE GENOMIC DNA]</scope>
    <source>
        <strain evidence="5 6">DSM 4132</strain>
    </source>
</reference>
<comment type="caution">
    <text evidence="5">The sequence shown here is derived from an EMBL/GenBank/DDBJ whole genome shotgun (WGS) entry which is preliminary data.</text>
</comment>
<dbReference type="Pfam" id="PF00563">
    <property type="entry name" value="EAL"/>
    <property type="match status" value="1"/>
</dbReference>
<dbReference type="Proteomes" id="UP000622405">
    <property type="component" value="Unassembled WGS sequence"/>
</dbReference>
<protein>
    <submittedName>
        <fullName evidence="5">EAL domain-containing protein</fullName>
    </submittedName>
</protein>
<dbReference type="Gene3D" id="3.30.70.270">
    <property type="match status" value="1"/>
</dbReference>
<keyword evidence="2" id="KW-0472">Membrane</keyword>
<evidence type="ECO:0000313" key="6">
    <source>
        <dbReference type="Proteomes" id="UP000622405"/>
    </source>
</evidence>
<feature type="coiled-coil region" evidence="1">
    <location>
        <begin position="190"/>
        <end position="244"/>
    </location>
</feature>
<evidence type="ECO:0000259" key="3">
    <source>
        <dbReference type="PROSITE" id="PS50883"/>
    </source>
</evidence>
<dbReference type="SMART" id="SM00267">
    <property type="entry name" value="GGDEF"/>
    <property type="match status" value="1"/>
</dbReference>
<dbReference type="CDD" id="cd01949">
    <property type="entry name" value="GGDEF"/>
    <property type="match status" value="1"/>
</dbReference>
<keyword evidence="2" id="KW-0812">Transmembrane</keyword>
<accession>A0ABR6Z0B0</accession>